<evidence type="ECO:0000256" key="3">
    <source>
        <dbReference type="PROSITE-ProRule" id="PRU00023"/>
    </source>
</evidence>
<name>A0AAD6HXW0_9EURO</name>
<dbReference type="Proteomes" id="UP001215712">
    <property type="component" value="Unassembled WGS sequence"/>
</dbReference>
<keyword evidence="7" id="KW-1185">Reference proteome</keyword>
<dbReference type="EMBL" id="JAQJAN010000001">
    <property type="protein sequence ID" value="KAJ5741018.1"/>
    <property type="molecule type" value="Genomic_DNA"/>
</dbReference>
<dbReference type="PROSITE" id="PS00036">
    <property type="entry name" value="BZIP_BASIC"/>
    <property type="match status" value="1"/>
</dbReference>
<dbReference type="PROSITE" id="PS50088">
    <property type="entry name" value="ANK_REPEAT"/>
    <property type="match status" value="3"/>
</dbReference>
<gene>
    <name evidence="6" type="ORF">N7493_000890</name>
</gene>
<evidence type="ECO:0000256" key="2">
    <source>
        <dbReference type="ARBA" id="ARBA00023043"/>
    </source>
</evidence>
<proteinExistence type="predicted"/>
<dbReference type="SUPFAM" id="SSF48403">
    <property type="entry name" value="Ankyrin repeat"/>
    <property type="match status" value="1"/>
</dbReference>
<feature type="repeat" description="ANK" evidence="3">
    <location>
        <begin position="278"/>
        <end position="310"/>
    </location>
</feature>
<keyword evidence="1" id="KW-0677">Repeat</keyword>
<dbReference type="Gene3D" id="1.25.40.20">
    <property type="entry name" value="Ankyrin repeat-containing domain"/>
    <property type="match status" value="2"/>
</dbReference>
<dbReference type="InterPro" id="IPR002110">
    <property type="entry name" value="Ankyrin_rpt"/>
</dbReference>
<dbReference type="PRINTS" id="PR01415">
    <property type="entry name" value="ANKYRIN"/>
</dbReference>
<evidence type="ECO:0000259" key="5">
    <source>
        <dbReference type="PROSITE" id="PS00036"/>
    </source>
</evidence>
<protein>
    <recommendedName>
        <fullName evidence="5">BZIP domain-containing protein</fullName>
    </recommendedName>
</protein>
<feature type="repeat" description="ANK" evidence="3">
    <location>
        <begin position="245"/>
        <end position="277"/>
    </location>
</feature>
<evidence type="ECO:0000256" key="1">
    <source>
        <dbReference type="ARBA" id="ARBA00022737"/>
    </source>
</evidence>
<dbReference type="Pfam" id="PF12796">
    <property type="entry name" value="Ank_2"/>
    <property type="match status" value="1"/>
</dbReference>
<comment type="caution">
    <text evidence="6">The sequence shown here is derived from an EMBL/GenBank/DDBJ whole genome shotgun (WGS) entry which is preliminary data.</text>
</comment>
<dbReference type="GO" id="GO:0003700">
    <property type="term" value="F:DNA-binding transcription factor activity"/>
    <property type="evidence" value="ECO:0007669"/>
    <property type="project" value="InterPro"/>
</dbReference>
<dbReference type="CDD" id="cd14688">
    <property type="entry name" value="bZIP_YAP"/>
    <property type="match status" value="1"/>
</dbReference>
<evidence type="ECO:0000256" key="4">
    <source>
        <dbReference type="SAM" id="MobiDB-lite"/>
    </source>
</evidence>
<accession>A0AAD6HXW0</accession>
<evidence type="ECO:0000313" key="7">
    <source>
        <dbReference type="Proteomes" id="UP001215712"/>
    </source>
</evidence>
<sequence>MSSPTEAEQILDRRRTQNRLAQRKRRERLKQTKIPDESELHYSTSSSPASVVPGGSSTILENMGSWENDQVGYSDTPARSSRCGGVDSSVEIIANDWSDLLSTLGESEGDTILDSNDQMLGGNGQQENMMTFDPPGGDKSKLMVSELKSTSTLDPLSKVVSSQQFQKALSKEPIPPKPAYPVEIQLNGLSNISSSPMKIPSAAYRDILEGDNGMTALHLCVSNGDFKAVVMLLDCGINVHAVDSQKRTALHIACIVGNVEIVALLLQASTQTEVIDCNGYTPLHIACRNGSYEIIKTLFKAGADLNARVGDCIYPMGDCPLSNLFKIATAVVRFQIDSDTPVDSALDINPWIRPAHHSLPQAFHTLVYSPAL</sequence>
<organism evidence="6 7">
    <name type="scientific">Penicillium malachiteum</name>
    <dbReference type="NCBI Taxonomy" id="1324776"/>
    <lineage>
        <taxon>Eukaryota</taxon>
        <taxon>Fungi</taxon>
        <taxon>Dikarya</taxon>
        <taxon>Ascomycota</taxon>
        <taxon>Pezizomycotina</taxon>
        <taxon>Eurotiomycetes</taxon>
        <taxon>Eurotiomycetidae</taxon>
        <taxon>Eurotiales</taxon>
        <taxon>Aspergillaceae</taxon>
        <taxon>Penicillium</taxon>
    </lineage>
</organism>
<dbReference type="SMART" id="SM00248">
    <property type="entry name" value="ANK"/>
    <property type="match status" value="3"/>
</dbReference>
<feature type="compositionally biased region" description="Basic and acidic residues" evidence="4">
    <location>
        <begin position="29"/>
        <end position="40"/>
    </location>
</feature>
<keyword evidence="2 3" id="KW-0040">ANK repeat</keyword>
<dbReference type="InterPro" id="IPR036770">
    <property type="entry name" value="Ankyrin_rpt-contain_sf"/>
</dbReference>
<dbReference type="PANTHER" id="PTHR24134:SF9">
    <property type="entry name" value="ANKYRIN REPEAT AND SOCS BOX PROTEIN 8"/>
    <property type="match status" value="1"/>
</dbReference>
<feature type="repeat" description="ANK" evidence="3">
    <location>
        <begin position="212"/>
        <end position="244"/>
    </location>
</feature>
<reference evidence="6" key="1">
    <citation type="journal article" date="2023" name="IMA Fungus">
        <title>Comparative genomic study of the Penicillium genus elucidates a diverse pangenome and 15 lateral gene transfer events.</title>
        <authorList>
            <person name="Petersen C."/>
            <person name="Sorensen T."/>
            <person name="Nielsen M.R."/>
            <person name="Sondergaard T.E."/>
            <person name="Sorensen J.L."/>
            <person name="Fitzpatrick D.A."/>
            <person name="Frisvad J.C."/>
            <person name="Nielsen K.L."/>
        </authorList>
    </citation>
    <scope>NUCLEOTIDE SEQUENCE</scope>
    <source>
        <strain evidence="6">IBT 17514</strain>
    </source>
</reference>
<dbReference type="PROSITE" id="PS50297">
    <property type="entry name" value="ANK_REP_REGION"/>
    <property type="match status" value="3"/>
</dbReference>
<feature type="domain" description="BZIP" evidence="5">
    <location>
        <begin position="13"/>
        <end position="28"/>
    </location>
</feature>
<dbReference type="InterPro" id="IPR004827">
    <property type="entry name" value="bZIP"/>
</dbReference>
<feature type="region of interest" description="Disordered" evidence="4">
    <location>
        <begin position="1"/>
        <end position="53"/>
    </location>
</feature>
<reference evidence="6" key="2">
    <citation type="submission" date="2023-01" db="EMBL/GenBank/DDBJ databases">
        <authorList>
            <person name="Petersen C."/>
        </authorList>
    </citation>
    <scope>NUCLEOTIDE SEQUENCE</scope>
    <source>
        <strain evidence="6">IBT 17514</strain>
    </source>
</reference>
<dbReference type="PANTHER" id="PTHR24134">
    <property type="entry name" value="ANKYRIN REPEAT-CONTAINING PROTEIN DDB_G0279043"/>
    <property type="match status" value="1"/>
</dbReference>
<dbReference type="AlphaFoldDB" id="A0AAD6HXW0"/>
<feature type="compositionally biased region" description="Low complexity" evidence="4">
    <location>
        <begin position="43"/>
        <end position="53"/>
    </location>
</feature>
<evidence type="ECO:0000313" key="6">
    <source>
        <dbReference type="EMBL" id="KAJ5741018.1"/>
    </source>
</evidence>